<dbReference type="InterPro" id="IPR001387">
    <property type="entry name" value="Cro/C1-type_HTH"/>
</dbReference>
<dbReference type="HOGENOM" id="CLU_085376_4_0_6"/>
<dbReference type="Gene3D" id="2.60.120.10">
    <property type="entry name" value="Jelly Rolls"/>
    <property type="match status" value="1"/>
</dbReference>
<dbReference type="Proteomes" id="UP000019028">
    <property type="component" value="Chromosome"/>
</dbReference>
<sequence length="186" mass="20504">MSIDLLIAARLQRLRKRQGLTIEALAAKAGVSRGMISKIERQDSSPSAQVLGRLAAGLGVPLAELLIDELERGGEDGFRPRDQQTLWRDPEAGYLRRQVSEREADTGLELVEITLPPGASVSYPRWSSAPYRQRLWLVTGVLAITYGERHYALSEGDCLTFGVDLPLNFTNPGAQDCRYLLVIAAK</sequence>
<evidence type="ECO:0000256" key="1">
    <source>
        <dbReference type="ARBA" id="ARBA00023125"/>
    </source>
</evidence>
<name>W0HP46_9GAMM</name>
<dbReference type="PANTHER" id="PTHR46797:SF10">
    <property type="entry name" value="BLR1115 PROTEIN"/>
    <property type="match status" value="1"/>
</dbReference>
<dbReference type="InterPro" id="IPR050807">
    <property type="entry name" value="TransReg_Diox_bact_type"/>
</dbReference>
<dbReference type="PROSITE" id="PS50943">
    <property type="entry name" value="HTH_CROC1"/>
    <property type="match status" value="1"/>
</dbReference>
<feature type="domain" description="HTH cro/C1-type" evidence="2">
    <location>
        <begin position="11"/>
        <end position="65"/>
    </location>
</feature>
<dbReference type="GO" id="GO:0003700">
    <property type="term" value="F:DNA-binding transcription factor activity"/>
    <property type="evidence" value="ECO:0007669"/>
    <property type="project" value="TreeGrafter"/>
</dbReference>
<evidence type="ECO:0000313" key="4">
    <source>
        <dbReference type="Proteomes" id="UP000019028"/>
    </source>
</evidence>
<accession>W0HP46</accession>
<dbReference type="GO" id="GO:0003677">
    <property type="term" value="F:DNA binding"/>
    <property type="evidence" value="ECO:0007669"/>
    <property type="project" value="UniProtKB-KW"/>
</dbReference>
<dbReference type="RefSeq" id="WP_025420761.1">
    <property type="nucleotide sequence ID" value="NZ_CP006569.1"/>
</dbReference>
<dbReference type="KEGG" id="sod:Sant_0535"/>
<dbReference type="InterPro" id="IPR014710">
    <property type="entry name" value="RmlC-like_jellyroll"/>
</dbReference>
<dbReference type="EMBL" id="CP006569">
    <property type="protein sequence ID" value="AHF75631.1"/>
    <property type="molecule type" value="Genomic_DNA"/>
</dbReference>
<protein>
    <submittedName>
        <fullName evidence="3">XRE family transcriptional regulator</fullName>
    </submittedName>
</protein>
<proteinExistence type="predicted"/>
<dbReference type="SMART" id="SM00530">
    <property type="entry name" value="HTH_XRE"/>
    <property type="match status" value="1"/>
</dbReference>
<dbReference type="SUPFAM" id="SSF47413">
    <property type="entry name" value="lambda repressor-like DNA-binding domains"/>
    <property type="match status" value="1"/>
</dbReference>
<dbReference type="Pfam" id="PF01381">
    <property type="entry name" value="HTH_3"/>
    <property type="match status" value="1"/>
</dbReference>
<dbReference type="PANTHER" id="PTHR46797">
    <property type="entry name" value="HTH-TYPE TRANSCRIPTIONAL REGULATOR"/>
    <property type="match status" value="1"/>
</dbReference>
<dbReference type="InterPro" id="IPR011051">
    <property type="entry name" value="RmlC_Cupin_sf"/>
</dbReference>
<dbReference type="Gene3D" id="1.10.260.40">
    <property type="entry name" value="lambda repressor-like DNA-binding domains"/>
    <property type="match status" value="1"/>
</dbReference>
<organism evidence="3 4">
    <name type="scientific">Sodalis praecaptivus</name>
    <dbReference type="NCBI Taxonomy" id="1239307"/>
    <lineage>
        <taxon>Bacteria</taxon>
        <taxon>Pseudomonadati</taxon>
        <taxon>Pseudomonadota</taxon>
        <taxon>Gammaproteobacteria</taxon>
        <taxon>Enterobacterales</taxon>
        <taxon>Bruguierivoracaceae</taxon>
        <taxon>Sodalis</taxon>
    </lineage>
</organism>
<gene>
    <name evidence="3" type="ORF">Sant_0535</name>
</gene>
<evidence type="ECO:0000313" key="3">
    <source>
        <dbReference type="EMBL" id="AHF75631.1"/>
    </source>
</evidence>
<dbReference type="SUPFAM" id="SSF51182">
    <property type="entry name" value="RmlC-like cupins"/>
    <property type="match status" value="1"/>
</dbReference>
<reference evidence="3 4" key="1">
    <citation type="journal article" date="2014" name="Genome Biol. Evol.">
        <title>Genome degeneration and adaptation in a nascent stage of symbiosis.</title>
        <authorList>
            <person name="Oakeson K.F."/>
            <person name="Gil R."/>
            <person name="Clayton A.L."/>
            <person name="Dunn D.M."/>
            <person name="von Niederhausern A.C."/>
            <person name="Hamil C."/>
            <person name="Aoyagi A."/>
            <person name="Duval B."/>
            <person name="Baca A."/>
            <person name="Silva F.J."/>
            <person name="Vallier A."/>
            <person name="Jackson D.G."/>
            <person name="Latorre A."/>
            <person name="Weiss R.B."/>
            <person name="Heddi A."/>
            <person name="Moya A."/>
            <person name="Dale C."/>
        </authorList>
    </citation>
    <scope>NUCLEOTIDE SEQUENCE [LARGE SCALE GENOMIC DNA]</scope>
    <source>
        <strain evidence="3 4">HS1</strain>
    </source>
</reference>
<keyword evidence="1" id="KW-0238">DNA-binding</keyword>
<dbReference type="AlphaFoldDB" id="W0HP46"/>
<evidence type="ECO:0000259" key="2">
    <source>
        <dbReference type="PROSITE" id="PS50943"/>
    </source>
</evidence>
<dbReference type="CDD" id="cd02209">
    <property type="entry name" value="cupin_XRE_C"/>
    <property type="match status" value="1"/>
</dbReference>
<dbReference type="CDD" id="cd00093">
    <property type="entry name" value="HTH_XRE"/>
    <property type="match status" value="1"/>
</dbReference>
<dbReference type="InterPro" id="IPR010982">
    <property type="entry name" value="Lambda_DNA-bd_dom_sf"/>
</dbReference>
<dbReference type="GO" id="GO:0005829">
    <property type="term" value="C:cytosol"/>
    <property type="evidence" value="ECO:0007669"/>
    <property type="project" value="TreeGrafter"/>
</dbReference>
<dbReference type="PATRIC" id="fig|1239307.3.peg.572"/>
<dbReference type="OrthoDB" id="9792093at2"/>
<keyword evidence="4" id="KW-1185">Reference proteome</keyword>